<evidence type="ECO:0000256" key="3">
    <source>
        <dbReference type="ARBA" id="ARBA00022679"/>
    </source>
</evidence>
<keyword evidence="3 5" id="KW-0808">Transferase</keyword>
<keyword evidence="2" id="KW-0597">Phosphoprotein</keyword>
<keyword evidence="8" id="KW-1185">Reference proteome</keyword>
<protein>
    <submittedName>
        <fullName evidence="7">Acyl transferase domain-containing protein/3-hydroxymyristoyl/3-hydroxydecanoyl-(Acyl carrier protein) dehydratase</fullName>
    </submittedName>
</protein>
<dbReference type="InterPro" id="IPR016039">
    <property type="entry name" value="Thiolase-like"/>
</dbReference>
<dbReference type="PROSITE" id="PS00606">
    <property type="entry name" value="KS3_1"/>
    <property type="match status" value="1"/>
</dbReference>
<dbReference type="InterPro" id="IPR029069">
    <property type="entry name" value="HotDog_dom_sf"/>
</dbReference>
<dbReference type="InterPro" id="IPR014030">
    <property type="entry name" value="Ketoacyl_synth_N"/>
</dbReference>
<evidence type="ECO:0000256" key="1">
    <source>
        <dbReference type="ARBA" id="ARBA00022450"/>
    </source>
</evidence>
<dbReference type="Proteomes" id="UP000575898">
    <property type="component" value="Unassembled WGS sequence"/>
</dbReference>
<dbReference type="SUPFAM" id="SSF53901">
    <property type="entry name" value="Thiolase-like"/>
    <property type="match status" value="3"/>
</dbReference>
<organism evidence="7 8">
    <name type="scientific">Chitinivorax tropicus</name>
    <dbReference type="NCBI Taxonomy" id="714531"/>
    <lineage>
        <taxon>Bacteria</taxon>
        <taxon>Pseudomonadati</taxon>
        <taxon>Pseudomonadota</taxon>
        <taxon>Betaproteobacteria</taxon>
        <taxon>Chitinivorax</taxon>
    </lineage>
</organism>
<dbReference type="Pfam" id="PF00109">
    <property type="entry name" value="ketoacyl-synt"/>
    <property type="match status" value="2"/>
</dbReference>
<dbReference type="PROSITE" id="PS52004">
    <property type="entry name" value="KS3_2"/>
    <property type="match status" value="2"/>
</dbReference>
<feature type="domain" description="Ketosynthase family 3 (KS3)" evidence="6">
    <location>
        <begin position="463"/>
        <end position="901"/>
    </location>
</feature>
<dbReference type="InterPro" id="IPR014031">
    <property type="entry name" value="Ketoacyl_synth_C"/>
</dbReference>
<dbReference type="GO" id="GO:0016829">
    <property type="term" value="F:lyase activity"/>
    <property type="evidence" value="ECO:0007669"/>
    <property type="project" value="UniProtKB-KW"/>
</dbReference>
<evidence type="ECO:0000256" key="2">
    <source>
        <dbReference type="ARBA" id="ARBA00022553"/>
    </source>
</evidence>
<sequence>MMEHIAIVGLGCLFPGAETPAQYWQNLLDRRDCTTPLSNTELGVDPTVYFDPTPGTTDKIHYNKNGHVRGFQFQSAGYRLPKAQLDALDPLYQWTLYAADQALKDAGHGQADESIRQRCGLVIGNIGMPTHSVKRLFADFYHRMLDPYLQTLLGRPDFHLQAPWSAAGLSEINLMTGSHNATIAAQALGLTGPCYTLDAACSSALYAVRVASYYLQSGQADMMVAGSVCHADHVYIDHGFNVLQAFPTDGESVPFDRHSQGLKAGEGAGMIVLKRLSDAVRDRDTIYGVIESVGLSNDGGAKHILVPDFNGQMLALQRAYQQVNGEIDYLECHATGTPVGDQVELGSVEAFFGERGHIPLIGANKGNIGHMLTASGMASILKVLLAMKYGTIPPTIGVKDMVATPKGTLGLQHVVTQTCDWPSHGGPKRAGINAFGFGGVNGHMVLSEYHPQMVQTDITTLKTVPVSIIGMGLSLAGTDTLAAFDDTLRQGRDHFSPLPRTRWLGLEGRTDLLAPRGFDGAPVGAYIESLDFDCKHYKLPPKVIGTHLLSHLFLMPVAERAFYDAGYQLDGEKRNIAVIVAGDVDLNCARYQARNEISWQIRQSLGRQGIQLTEAQQLALETIAKDALFPTPYPEGITGGIGNVVASRIAAHLKLDGPAFALGSHENAPFKAIELAQFMLSEQLVEAVIVAGGSFGGSLENVLWSSLRQPGLPIGEGVGMVVLKREDEAQAKQDRIYATLTGLAIGHAVEGDVAFTPRADQVAQIAARALQQARCTPDQIDLLELCSGGQHQLAEAELAGLSQVYQTGTRSQAAVVGSVSGNYGYLSLAQGMLGIIKTALSLYHRYLPPAARWSMLATGQALPGLNTLAAQAAWDAPTGVRRAAVNSMGLDHAYAHLILQEPSETNRQQAKVPAPYQQRVGSLMSRVYTGREQTIPDMILTAEHCAIFGTKLPDAVTPTLPAKPTMPAAQYDGDALWRESVRTARSQMQFLRAEQQFYRRLNALLGGQLAPTVQPVKPAAATSTAPAAPSKPVLFDLAQLIELTDGSVAKVLGPDYAEADTYPIRTRMPSPPYMFVSRITAMSAEKGKLEPCFIEWECDLPHDAWFSIDGLVGAFVSLESSHAMIVAFTYIGCDQLFKGQLRYRAVDSQTTLYSDMPKAGEVLRGRVNIKSFLKVGKNVLIAYEYLCYVGDRLCFKLEANSGFFLPKDIEKSKGVDPTPYLKATQSAEPFKPLLTCDKTAFSTADIDALQAGDTVACFGPAYQTARVGHLYAPAARMLHRIASINTDGGAFGLGEVVGECDIDPDHWAFKAHFKNDPVMPGTLVVEGCEQTLKFFLCYLGLYNQLDLTPHTLIDHHYSAKFRGEVKCQAETLRYRLTCKSIDRTYEPDGHTLQQIALVFVAEIIYRGNVIGICDNLGAGFRRPGIPQQPPVKAVQPVIEVAK</sequence>
<dbReference type="GO" id="GO:0005737">
    <property type="term" value="C:cytoplasm"/>
    <property type="evidence" value="ECO:0007669"/>
    <property type="project" value="TreeGrafter"/>
</dbReference>
<dbReference type="InterPro" id="IPR050091">
    <property type="entry name" value="PKS_NRPS_Biosynth_Enz"/>
</dbReference>
<dbReference type="Pfam" id="PF07977">
    <property type="entry name" value="FabA"/>
    <property type="match status" value="1"/>
</dbReference>
<keyword evidence="4" id="KW-0456">Lyase</keyword>
<evidence type="ECO:0000313" key="7">
    <source>
        <dbReference type="EMBL" id="MBB5016758.1"/>
    </source>
</evidence>
<dbReference type="RefSeq" id="WP_184033479.1">
    <property type="nucleotide sequence ID" value="NZ_JACHHY010000001.1"/>
</dbReference>
<dbReference type="InterPro" id="IPR020841">
    <property type="entry name" value="PKS_Beta-ketoAc_synthase_dom"/>
</dbReference>
<evidence type="ECO:0000256" key="4">
    <source>
        <dbReference type="ARBA" id="ARBA00023239"/>
    </source>
</evidence>
<evidence type="ECO:0000256" key="5">
    <source>
        <dbReference type="RuleBase" id="RU003694"/>
    </source>
</evidence>
<dbReference type="Pfam" id="PF02801">
    <property type="entry name" value="Ketoacyl-synt_C"/>
    <property type="match status" value="2"/>
</dbReference>
<dbReference type="GO" id="GO:0071770">
    <property type="term" value="P:DIM/DIP cell wall layer assembly"/>
    <property type="evidence" value="ECO:0007669"/>
    <property type="project" value="TreeGrafter"/>
</dbReference>
<dbReference type="GO" id="GO:0004312">
    <property type="term" value="F:fatty acid synthase activity"/>
    <property type="evidence" value="ECO:0007669"/>
    <property type="project" value="TreeGrafter"/>
</dbReference>
<evidence type="ECO:0000259" key="6">
    <source>
        <dbReference type="PROSITE" id="PS52004"/>
    </source>
</evidence>
<accession>A0A840MDK9</accession>
<dbReference type="EMBL" id="JACHHY010000001">
    <property type="protein sequence ID" value="MBB5016758.1"/>
    <property type="molecule type" value="Genomic_DNA"/>
</dbReference>
<name>A0A840MDK9_9PROT</name>
<dbReference type="InterPro" id="IPR013114">
    <property type="entry name" value="FabA_FabZ"/>
</dbReference>
<proteinExistence type="inferred from homology"/>
<dbReference type="Gene3D" id="3.40.47.10">
    <property type="match status" value="2"/>
</dbReference>
<evidence type="ECO:0000313" key="8">
    <source>
        <dbReference type="Proteomes" id="UP000575898"/>
    </source>
</evidence>
<dbReference type="PANTHER" id="PTHR43775">
    <property type="entry name" value="FATTY ACID SYNTHASE"/>
    <property type="match status" value="1"/>
</dbReference>
<reference evidence="7 8" key="1">
    <citation type="submission" date="2020-08" db="EMBL/GenBank/DDBJ databases">
        <title>Genomic Encyclopedia of Type Strains, Phase IV (KMG-IV): sequencing the most valuable type-strain genomes for metagenomic binning, comparative biology and taxonomic classification.</title>
        <authorList>
            <person name="Goeker M."/>
        </authorList>
    </citation>
    <scope>NUCLEOTIDE SEQUENCE [LARGE SCALE GENOMIC DNA]</scope>
    <source>
        <strain evidence="7 8">DSM 27165</strain>
    </source>
</reference>
<dbReference type="GO" id="GO:0006633">
    <property type="term" value="P:fatty acid biosynthetic process"/>
    <property type="evidence" value="ECO:0007669"/>
    <property type="project" value="InterPro"/>
</dbReference>
<dbReference type="SMART" id="SM00825">
    <property type="entry name" value="PKS_KS"/>
    <property type="match status" value="1"/>
</dbReference>
<dbReference type="GO" id="GO:0005886">
    <property type="term" value="C:plasma membrane"/>
    <property type="evidence" value="ECO:0007669"/>
    <property type="project" value="TreeGrafter"/>
</dbReference>
<dbReference type="GO" id="GO:0004315">
    <property type="term" value="F:3-oxoacyl-[acyl-carrier-protein] synthase activity"/>
    <property type="evidence" value="ECO:0007669"/>
    <property type="project" value="InterPro"/>
</dbReference>
<feature type="domain" description="Ketosynthase family 3 (KS3)" evidence="6">
    <location>
        <begin position="2"/>
        <end position="448"/>
    </location>
</feature>
<dbReference type="Gene3D" id="3.10.129.10">
    <property type="entry name" value="Hotdog Thioesterase"/>
    <property type="match status" value="2"/>
</dbReference>
<dbReference type="CDD" id="cd00833">
    <property type="entry name" value="PKS"/>
    <property type="match status" value="2"/>
</dbReference>
<dbReference type="PANTHER" id="PTHR43775:SF37">
    <property type="entry name" value="SI:DKEY-61P9.11"/>
    <property type="match status" value="1"/>
</dbReference>
<comment type="caution">
    <text evidence="7">The sequence shown here is derived from an EMBL/GenBank/DDBJ whole genome shotgun (WGS) entry which is preliminary data.</text>
</comment>
<keyword evidence="1" id="KW-0596">Phosphopantetheine</keyword>
<comment type="similarity">
    <text evidence="5">Belongs to the thiolase-like superfamily. Beta-ketoacyl-ACP synthases family.</text>
</comment>
<dbReference type="SUPFAM" id="SSF54637">
    <property type="entry name" value="Thioesterase/thiol ester dehydrase-isomerase"/>
    <property type="match status" value="2"/>
</dbReference>
<dbReference type="InterPro" id="IPR018201">
    <property type="entry name" value="Ketoacyl_synth_AS"/>
</dbReference>
<gene>
    <name evidence="7" type="ORF">HNQ59_000020</name>
</gene>